<gene>
    <name evidence="1" type="ORF">MCM1_0647</name>
</gene>
<dbReference type="AlphaFoldDB" id="A0A0G3CF72"/>
<protein>
    <submittedName>
        <fullName evidence="1">Uncharacterized protein</fullName>
    </submittedName>
</protein>
<reference evidence="2" key="1">
    <citation type="submission" date="2014-06" db="EMBL/GenBank/DDBJ databases">
        <title>The complete genome sequence of Methanosarcina barkeri CM1.</title>
        <authorList>
            <consortium name="Pastoral Greenhouse Gas Research Consortium"/>
            <person name="Lambie S.C."/>
            <person name="Leahy S.C."/>
            <person name="Kelly W.J."/>
            <person name="Li D."/>
            <person name="Reilly K."/>
            <person name="Attwood G.T."/>
            <person name="Altermann E."/>
        </authorList>
    </citation>
    <scope>NUCLEOTIDE SEQUENCE [LARGE SCALE GENOMIC DNA]</scope>
    <source>
        <strain evidence="2">CM1</strain>
    </source>
</reference>
<proteinExistence type="predicted"/>
<evidence type="ECO:0000313" key="1">
    <source>
        <dbReference type="EMBL" id="AKJ37737.1"/>
    </source>
</evidence>
<sequence length="46" mass="5603">MPFLKYCPECHSKLEDDLFEKFQYCPVCGYWTRKETARLEPLIIME</sequence>
<dbReference type="Proteomes" id="UP000035331">
    <property type="component" value="Chromosome"/>
</dbReference>
<dbReference type="GeneID" id="60339879"/>
<dbReference type="SUPFAM" id="SSF57783">
    <property type="entry name" value="Zinc beta-ribbon"/>
    <property type="match status" value="1"/>
</dbReference>
<name>A0A0G3CF72_METBA</name>
<reference evidence="1 2" key="2">
    <citation type="journal article" date="2015" name="Stand. Genomic Sci.">
        <title>The complete genome sequence of the rumen methanogen Methanosarcina barkeri CM1.</title>
        <authorList>
            <person name="Lambie S.C."/>
            <person name="Kelly W.J."/>
            <person name="Leahy S.C."/>
            <person name="Li D."/>
            <person name="Reilly K."/>
            <person name="McAllister T.A."/>
            <person name="Valle E.R."/>
            <person name="Attwood G.T."/>
            <person name="Altermann E."/>
        </authorList>
    </citation>
    <scope>NUCLEOTIDE SEQUENCE [LARGE SCALE GENOMIC DNA]</scope>
    <source>
        <strain evidence="1 2">CM1</strain>
    </source>
</reference>
<evidence type="ECO:0000313" key="2">
    <source>
        <dbReference type="Proteomes" id="UP000035331"/>
    </source>
</evidence>
<accession>A0A0G3CF72</accession>
<dbReference type="PATRIC" id="fig|796385.3.peg.809"/>
<dbReference type="EMBL" id="CP008746">
    <property type="protein sequence ID" value="AKJ37737.1"/>
    <property type="molecule type" value="Genomic_DNA"/>
</dbReference>
<dbReference type="RefSeq" id="WP_196297303.1">
    <property type="nucleotide sequence ID" value="NZ_CP008746.1"/>
</dbReference>
<organism evidence="1 2">
    <name type="scientific">Methanosarcina barkeri CM1</name>
    <dbReference type="NCBI Taxonomy" id="796385"/>
    <lineage>
        <taxon>Archaea</taxon>
        <taxon>Methanobacteriati</taxon>
        <taxon>Methanobacteriota</taxon>
        <taxon>Stenosarchaea group</taxon>
        <taxon>Methanomicrobia</taxon>
        <taxon>Methanosarcinales</taxon>
        <taxon>Methanosarcinaceae</taxon>
        <taxon>Methanosarcina</taxon>
    </lineage>
</organism>